<gene>
    <name evidence="2" type="ORF">AVDCRST_MAG16-2305</name>
</gene>
<reference evidence="2" key="1">
    <citation type="submission" date="2020-02" db="EMBL/GenBank/DDBJ databases">
        <authorList>
            <person name="Meier V. D."/>
        </authorList>
    </citation>
    <scope>NUCLEOTIDE SEQUENCE</scope>
    <source>
        <strain evidence="2">AVDCRST_MAG16</strain>
    </source>
</reference>
<feature type="region of interest" description="Disordered" evidence="1">
    <location>
        <begin position="142"/>
        <end position="278"/>
    </location>
</feature>
<dbReference type="AlphaFoldDB" id="A0A6J4M9J1"/>
<feature type="non-terminal residue" evidence="2">
    <location>
        <position position="1"/>
    </location>
</feature>
<feature type="non-terminal residue" evidence="2">
    <location>
        <position position="278"/>
    </location>
</feature>
<evidence type="ECO:0000313" key="2">
    <source>
        <dbReference type="EMBL" id="CAA9349611.1"/>
    </source>
</evidence>
<sequence>ACSAARCPDAVARPSPLRPARPALEDSAAAGRRRSGRRARGRRRRARADLRLGRGLDRAVRAAGPLRERRQLGHQHRQRLLRRAAVQPGDVAWARPQRLPAPGQQGAADRRRAEAAQPAGLAAVAGLLAQAGPVRQRRLQRLRPGSAGRAGAHGGGQPRSPAGTGTRRRRRRQDRARDAGRGPGDPGRPAPHPAARHRAGLRRSGDDRPGRADVPDRRSGVAGPHGGARLGDPRRRLLRAAQLRRRPRVRPREGHPDAGAGHRGQGRVERRLDHPRHL</sequence>
<feature type="region of interest" description="Disordered" evidence="1">
    <location>
        <begin position="86"/>
        <end position="115"/>
    </location>
</feature>
<protein>
    <submittedName>
        <fullName evidence="2">Putative secreted protein</fullName>
    </submittedName>
</protein>
<accession>A0A6J4M9J1</accession>
<name>A0A6J4M9J1_9ACTN</name>
<feature type="region of interest" description="Disordered" evidence="1">
    <location>
        <begin position="1"/>
        <end position="46"/>
    </location>
</feature>
<feature type="compositionally biased region" description="Basic residues" evidence="1">
    <location>
        <begin position="31"/>
        <end position="46"/>
    </location>
</feature>
<organism evidence="2">
    <name type="scientific">uncultured Frankineae bacterium</name>
    <dbReference type="NCBI Taxonomy" id="437475"/>
    <lineage>
        <taxon>Bacteria</taxon>
        <taxon>Bacillati</taxon>
        <taxon>Actinomycetota</taxon>
        <taxon>Actinomycetes</taxon>
        <taxon>Frankiales</taxon>
        <taxon>environmental samples</taxon>
    </lineage>
</organism>
<dbReference type="EMBL" id="CADCUE010000211">
    <property type="protein sequence ID" value="CAA9349611.1"/>
    <property type="molecule type" value="Genomic_DNA"/>
</dbReference>
<evidence type="ECO:0000256" key="1">
    <source>
        <dbReference type="SAM" id="MobiDB-lite"/>
    </source>
</evidence>
<feature type="compositionally biased region" description="Basic and acidic residues" evidence="1">
    <location>
        <begin position="203"/>
        <end position="219"/>
    </location>
</feature>
<feature type="compositionally biased region" description="Low complexity" evidence="1">
    <location>
        <begin position="10"/>
        <end position="30"/>
    </location>
</feature>
<feature type="compositionally biased region" description="Basic residues" evidence="1">
    <location>
        <begin position="236"/>
        <end position="249"/>
    </location>
</feature>
<proteinExistence type="predicted"/>